<sequence>MSSLYFFSLLSTFFFSFTLLFSVPLLRNSNNNITKKTPKIKSLSHKLNSTKAFRFWFLILDPKLKLYLESKIKN</sequence>
<evidence type="ECO:0000313" key="2">
    <source>
        <dbReference type="EMBL" id="RHN58770.1"/>
    </source>
</evidence>
<dbReference type="EMBL" id="PSQE01000004">
    <property type="protein sequence ID" value="RHN58770.1"/>
    <property type="molecule type" value="Genomic_DNA"/>
</dbReference>
<evidence type="ECO:0008006" key="3">
    <source>
        <dbReference type="Google" id="ProtNLM"/>
    </source>
</evidence>
<feature type="transmembrane region" description="Helical" evidence="1">
    <location>
        <begin position="6"/>
        <end position="26"/>
    </location>
</feature>
<comment type="caution">
    <text evidence="2">The sequence shown here is derived from an EMBL/GenBank/DDBJ whole genome shotgun (WGS) entry which is preliminary data.</text>
</comment>
<keyword evidence="1" id="KW-1133">Transmembrane helix</keyword>
<proteinExistence type="predicted"/>
<gene>
    <name evidence="2" type="ORF">MtrunA17_Chr4g0005951</name>
</gene>
<evidence type="ECO:0000256" key="1">
    <source>
        <dbReference type="SAM" id="Phobius"/>
    </source>
</evidence>
<dbReference type="Proteomes" id="UP000265566">
    <property type="component" value="Chromosome 4"/>
</dbReference>
<keyword evidence="1" id="KW-0472">Membrane</keyword>
<protein>
    <recommendedName>
        <fullName evidence="3">Transmembrane protein</fullName>
    </recommendedName>
</protein>
<dbReference type="Gramene" id="rna20713">
    <property type="protein sequence ID" value="RHN58770.1"/>
    <property type="gene ID" value="gene20713"/>
</dbReference>
<keyword evidence="1" id="KW-0812">Transmembrane</keyword>
<name>A0A396HZJ3_MEDTR</name>
<accession>A0A396HZJ3</accession>
<dbReference type="AlphaFoldDB" id="A0A396HZJ3"/>
<organism evidence="2">
    <name type="scientific">Medicago truncatula</name>
    <name type="common">Barrel medic</name>
    <name type="synonym">Medicago tribuloides</name>
    <dbReference type="NCBI Taxonomy" id="3880"/>
    <lineage>
        <taxon>Eukaryota</taxon>
        <taxon>Viridiplantae</taxon>
        <taxon>Streptophyta</taxon>
        <taxon>Embryophyta</taxon>
        <taxon>Tracheophyta</taxon>
        <taxon>Spermatophyta</taxon>
        <taxon>Magnoliopsida</taxon>
        <taxon>eudicotyledons</taxon>
        <taxon>Gunneridae</taxon>
        <taxon>Pentapetalae</taxon>
        <taxon>rosids</taxon>
        <taxon>fabids</taxon>
        <taxon>Fabales</taxon>
        <taxon>Fabaceae</taxon>
        <taxon>Papilionoideae</taxon>
        <taxon>50 kb inversion clade</taxon>
        <taxon>NPAAA clade</taxon>
        <taxon>Hologalegina</taxon>
        <taxon>IRL clade</taxon>
        <taxon>Trifolieae</taxon>
        <taxon>Medicago</taxon>
    </lineage>
</organism>
<reference evidence="2" key="1">
    <citation type="journal article" date="2018" name="Nat. Plants">
        <title>Whole-genome landscape of Medicago truncatula symbiotic genes.</title>
        <authorList>
            <person name="Pecrix Y."/>
            <person name="Gamas P."/>
            <person name="Carrere S."/>
        </authorList>
    </citation>
    <scope>NUCLEOTIDE SEQUENCE</scope>
    <source>
        <tissue evidence="2">Leaves</tissue>
    </source>
</reference>